<proteinExistence type="predicted"/>
<protein>
    <submittedName>
        <fullName evidence="2">Uncharacterized protein</fullName>
    </submittedName>
</protein>
<feature type="chain" id="PRO_5002432560" evidence="1">
    <location>
        <begin position="20"/>
        <end position="34"/>
    </location>
</feature>
<sequence>MSVVLRICSLLFVLTSYRCEHIMLTVMFKLKICL</sequence>
<accession>A0A0E9SST0</accession>
<feature type="signal peptide" evidence="1">
    <location>
        <begin position="1"/>
        <end position="19"/>
    </location>
</feature>
<evidence type="ECO:0000256" key="1">
    <source>
        <dbReference type="SAM" id="SignalP"/>
    </source>
</evidence>
<reference evidence="2" key="2">
    <citation type="journal article" date="2015" name="Fish Shellfish Immunol.">
        <title>Early steps in the European eel (Anguilla anguilla)-Vibrio vulnificus interaction in the gills: Role of the RtxA13 toxin.</title>
        <authorList>
            <person name="Callol A."/>
            <person name="Pajuelo D."/>
            <person name="Ebbesson L."/>
            <person name="Teles M."/>
            <person name="MacKenzie S."/>
            <person name="Amaro C."/>
        </authorList>
    </citation>
    <scope>NUCLEOTIDE SEQUENCE</scope>
</reference>
<dbReference type="AlphaFoldDB" id="A0A0E9SST0"/>
<keyword evidence="1" id="KW-0732">Signal</keyword>
<dbReference type="EMBL" id="GBXM01064984">
    <property type="protein sequence ID" value="JAH43593.1"/>
    <property type="molecule type" value="Transcribed_RNA"/>
</dbReference>
<reference evidence="2" key="1">
    <citation type="submission" date="2014-11" db="EMBL/GenBank/DDBJ databases">
        <authorList>
            <person name="Amaro Gonzalez C."/>
        </authorList>
    </citation>
    <scope>NUCLEOTIDE SEQUENCE</scope>
</reference>
<name>A0A0E9SST0_ANGAN</name>
<evidence type="ECO:0000313" key="2">
    <source>
        <dbReference type="EMBL" id="JAH43593.1"/>
    </source>
</evidence>
<organism evidence="2">
    <name type="scientific">Anguilla anguilla</name>
    <name type="common">European freshwater eel</name>
    <name type="synonym">Muraena anguilla</name>
    <dbReference type="NCBI Taxonomy" id="7936"/>
    <lineage>
        <taxon>Eukaryota</taxon>
        <taxon>Metazoa</taxon>
        <taxon>Chordata</taxon>
        <taxon>Craniata</taxon>
        <taxon>Vertebrata</taxon>
        <taxon>Euteleostomi</taxon>
        <taxon>Actinopterygii</taxon>
        <taxon>Neopterygii</taxon>
        <taxon>Teleostei</taxon>
        <taxon>Anguilliformes</taxon>
        <taxon>Anguillidae</taxon>
        <taxon>Anguilla</taxon>
    </lineage>
</organism>